<keyword evidence="6 9" id="KW-0175">Coiled coil</keyword>
<dbReference type="InterPro" id="IPR011515">
    <property type="entry name" value="Shugoshin_C"/>
</dbReference>
<feature type="compositionally biased region" description="Low complexity" evidence="10">
    <location>
        <begin position="187"/>
        <end position="197"/>
    </location>
</feature>
<evidence type="ECO:0000256" key="10">
    <source>
        <dbReference type="SAM" id="MobiDB-lite"/>
    </source>
</evidence>
<dbReference type="CTD" id="151246"/>
<proteinExistence type="inferred from homology"/>
<dbReference type="GO" id="GO:0005634">
    <property type="term" value="C:nucleus"/>
    <property type="evidence" value="ECO:0007669"/>
    <property type="project" value="InterPro"/>
</dbReference>
<evidence type="ECO:0000313" key="12">
    <source>
        <dbReference type="Proteomes" id="UP000515203"/>
    </source>
</evidence>
<dbReference type="PANTHER" id="PTHR21577">
    <property type="entry name" value="SHUGOSHIN"/>
    <property type="match status" value="1"/>
</dbReference>
<keyword evidence="8" id="KW-0137">Centromere</keyword>
<accession>A0A6P6E6Y8</accession>
<name>A0A6P6E6Y8_OCTDE</name>
<organism evidence="12 13">
    <name type="scientific">Octodon degus</name>
    <name type="common">Degu</name>
    <name type="synonym">Sciurus degus</name>
    <dbReference type="NCBI Taxonomy" id="10160"/>
    <lineage>
        <taxon>Eukaryota</taxon>
        <taxon>Metazoa</taxon>
        <taxon>Chordata</taxon>
        <taxon>Craniata</taxon>
        <taxon>Vertebrata</taxon>
        <taxon>Euteleostomi</taxon>
        <taxon>Mammalia</taxon>
        <taxon>Eutheria</taxon>
        <taxon>Euarchontoglires</taxon>
        <taxon>Glires</taxon>
        <taxon>Rodentia</taxon>
        <taxon>Hystricomorpha</taxon>
        <taxon>Octodontidae</taxon>
        <taxon>Octodon</taxon>
    </lineage>
</organism>
<dbReference type="Proteomes" id="UP000515203">
    <property type="component" value="Unplaced"/>
</dbReference>
<feature type="domain" description="Shugoshin C-terminal" evidence="11">
    <location>
        <begin position="1214"/>
        <end position="1234"/>
    </location>
</feature>
<dbReference type="AlphaFoldDB" id="A0A6P6E6Y8"/>
<dbReference type="InParanoid" id="A0A6P6E6Y8"/>
<dbReference type="GO" id="GO:0051177">
    <property type="term" value="P:meiotic sister chromatid cohesion"/>
    <property type="evidence" value="ECO:0007669"/>
    <property type="project" value="TreeGrafter"/>
</dbReference>
<evidence type="ECO:0000259" key="11">
    <source>
        <dbReference type="Pfam" id="PF07557"/>
    </source>
</evidence>
<dbReference type="GO" id="GO:0000776">
    <property type="term" value="C:kinetochore"/>
    <property type="evidence" value="ECO:0007669"/>
    <property type="project" value="TreeGrafter"/>
</dbReference>
<feature type="region of interest" description="Disordered" evidence="10">
    <location>
        <begin position="131"/>
        <end position="199"/>
    </location>
</feature>
<dbReference type="InterPro" id="IPR038889">
    <property type="entry name" value="Shugoshin1/2"/>
</dbReference>
<feature type="region of interest" description="Disordered" evidence="10">
    <location>
        <begin position="215"/>
        <end position="241"/>
    </location>
</feature>
<feature type="coiled-coil region" evidence="9">
    <location>
        <begin position="84"/>
        <end position="111"/>
    </location>
</feature>
<feature type="compositionally biased region" description="Basic and acidic residues" evidence="10">
    <location>
        <begin position="389"/>
        <end position="414"/>
    </location>
</feature>
<evidence type="ECO:0000256" key="6">
    <source>
        <dbReference type="ARBA" id="ARBA00023054"/>
    </source>
</evidence>
<gene>
    <name evidence="13" type="primary">Sgo2</name>
</gene>
<evidence type="ECO:0000313" key="13">
    <source>
        <dbReference type="RefSeq" id="XP_023568045.1"/>
    </source>
</evidence>
<feature type="region of interest" description="Disordered" evidence="10">
    <location>
        <begin position="1052"/>
        <end position="1085"/>
    </location>
</feature>
<dbReference type="GeneID" id="101571421"/>
<evidence type="ECO:0000256" key="5">
    <source>
        <dbReference type="ARBA" id="ARBA00022829"/>
    </source>
</evidence>
<keyword evidence="7" id="KW-0131">Cell cycle</keyword>
<comment type="subcellular location">
    <subcellularLocation>
        <location evidence="1">Chromosome</location>
        <location evidence="1">Centromere</location>
    </subcellularLocation>
</comment>
<feature type="region of interest" description="Disordered" evidence="10">
    <location>
        <begin position="1163"/>
        <end position="1234"/>
    </location>
</feature>
<evidence type="ECO:0000256" key="4">
    <source>
        <dbReference type="ARBA" id="ARBA00022618"/>
    </source>
</evidence>
<comment type="similarity">
    <text evidence="2">Belongs to the shugoshin family.</text>
</comment>
<feature type="compositionally biased region" description="Polar residues" evidence="10">
    <location>
        <begin position="1185"/>
        <end position="1199"/>
    </location>
</feature>
<evidence type="ECO:0000256" key="3">
    <source>
        <dbReference type="ARBA" id="ARBA00022454"/>
    </source>
</evidence>
<keyword evidence="12" id="KW-1185">Reference proteome</keyword>
<dbReference type="GO" id="GO:0051301">
    <property type="term" value="P:cell division"/>
    <property type="evidence" value="ECO:0007669"/>
    <property type="project" value="UniProtKB-KW"/>
</dbReference>
<keyword evidence="3" id="KW-0158">Chromosome</keyword>
<dbReference type="PANTHER" id="PTHR21577:SF3">
    <property type="entry name" value="SHUGOSHIN 1-RELATED"/>
    <property type="match status" value="1"/>
</dbReference>
<evidence type="ECO:0000256" key="8">
    <source>
        <dbReference type="ARBA" id="ARBA00023328"/>
    </source>
</evidence>
<evidence type="ECO:0000256" key="2">
    <source>
        <dbReference type="ARBA" id="ARBA00010845"/>
    </source>
</evidence>
<feature type="region of interest" description="Disordered" evidence="10">
    <location>
        <begin position="281"/>
        <end position="532"/>
    </location>
</feature>
<dbReference type="OrthoDB" id="5990092at2759"/>
<dbReference type="FunCoup" id="A0A6P6E6Y8">
    <property type="interactions" value="1048"/>
</dbReference>
<evidence type="ECO:0000256" key="7">
    <source>
        <dbReference type="ARBA" id="ARBA00023306"/>
    </source>
</evidence>
<reference evidence="13" key="1">
    <citation type="submission" date="2025-08" db="UniProtKB">
        <authorList>
            <consortium name="RefSeq"/>
        </authorList>
    </citation>
    <scope>IDENTIFICATION</scope>
</reference>
<dbReference type="RefSeq" id="XP_023568045.1">
    <property type="nucleotide sequence ID" value="XM_023712277.1"/>
</dbReference>
<dbReference type="GO" id="GO:0045132">
    <property type="term" value="P:meiotic chromosome segregation"/>
    <property type="evidence" value="ECO:0007669"/>
    <property type="project" value="InterPro"/>
</dbReference>
<keyword evidence="4" id="KW-0132">Cell division</keyword>
<keyword evidence="5" id="KW-0159">Chromosome partition</keyword>
<feature type="compositionally biased region" description="Low complexity" evidence="10">
    <location>
        <begin position="283"/>
        <end position="315"/>
    </location>
</feature>
<feature type="region of interest" description="Disordered" evidence="10">
    <location>
        <begin position="952"/>
        <end position="1022"/>
    </location>
</feature>
<dbReference type="Pfam" id="PF07557">
    <property type="entry name" value="Shugoshin_C"/>
    <property type="match status" value="1"/>
</dbReference>
<sequence>MESLGMRPDSVTSAIKRRVKDKRASKTTLNVSLASKIKTKIINNSSIFKISLKHNNRALAQALSREKENSRRITTEKMLLQKEVEKLNFKNAFLQLKLDKLNKKLIEIEALLSNNLIAAIEMSSLSEFHQSSFLPSTSKKKRPSKQCELMRLPFARVPLPPNEDEDDKEKTPGGSSVASRALPGTPPSASTGPSAPTQHTVGTLLLTENDWSLCGPGGAEHVSSVPAPPKEPHLDRRSQRAVVSEMTSGLCSSDEREKLSLSNVTARKKRGLCWASEDLPVDAPSAAASGPQQSLSPASGRNMETEGCATAAATEKSITVPRNPPGLAGLKSPPAPSRKPGTDSAGHMQEGEDPQEQATVYGADMELTATDVSTIVTVTRGGRPKSNKKMNDCEGKASRKARDQSSEAKREGPQRKCKLSAGMHAEGQAESGPQGRSACSGCSGDSGDPDFIVSTAQPSPSNLRRKTTLHRGSGAEGRHSAQCSRQEKGCEASTQGTASPPSPSAGGALREGGMRKPQNSKAGSRSKASRQTCVIRKIEKDPLFSNRDDKETISENLEVAQEFQAADLSSKENENVYAYEIQNLLNKRVSDRQPASQSEVKLKQKVSRRTEIISQVNQWCEDNSKHVHTPQQRNGFFHVDKETASGNLGVSEDLHRPSPFLSNHGGLCARETWNSFNLQKPIIPAYPVQQNESKINKFRQKVNRKTEIISETNHFDDNKSGSCSEKGNLLFPQKEKEVLAADAKDLSEFQAPGLPPQDSELCKCEAETASTVRKQICGVLAACRNDPNTGRLGGKSYQSTEISELTQGHGLQALEKSNVASLIHKDAEPISKSPEVTLEFHTVDFPTKDHENLYNYETQKNCVTSVQLPQQKESKTNKLRQKVNRKTEIISKVIQIYEDIDNEVHGQKNYSEDLDLKIVRSKRRFDQKTLIGEYYMEINSDIAPDPSKLVKKHRRKSSGKAKNILTRDHSRLALPPADSSQAPATSEAGMACVSSGPDSATGGPVAHPGLQRPVSVTPDTNSHASWVEAKKAGQCQATEVTRVIPRVNRRTTSTALPRRSKGAAALVPSAAPRRPAGCEHVDQENWGESGRSFGSELDFYTKAFQSFSQIHSPDMQCSSSDGVHEGSVPVSVSSSKFLAIRDLSVPTQSLSCRGCSDEHEKMKEVRASVGQRAQKKPATGDRTLQDLTNTDFFSSNTAKSESESREGASQPPSKRRRCTPVSLKEPSLKRKMRR</sequence>
<evidence type="ECO:0000256" key="9">
    <source>
        <dbReference type="SAM" id="Coils"/>
    </source>
</evidence>
<evidence type="ECO:0000256" key="1">
    <source>
        <dbReference type="ARBA" id="ARBA00004584"/>
    </source>
</evidence>
<protein>
    <submittedName>
        <fullName evidence="13">Shugoshin 2 isoform X1</fullName>
    </submittedName>
</protein>